<dbReference type="InterPro" id="IPR011652">
    <property type="entry name" value="MORN_2"/>
</dbReference>
<feature type="region of interest" description="Disordered" evidence="1">
    <location>
        <begin position="240"/>
        <end position="267"/>
    </location>
</feature>
<comment type="caution">
    <text evidence="3">The sequence shown here is derived from an EMBL/GenBank/DDBJ whole genome shotgun (WGS) entry which is preliminary data.</text>
</comment>
<organism evidence="3 4">
    <name type="scientific">Ancylomarina longa</name>
    <dbReference type="NCBI Taxonomy" id="2487017"/>
    <lineage>
        <taxon>Bacteria</taxon>
        <taxon>Pseudomonadati</taxon>
        <taxon>Bacteroidota</taxon>
        <taxon>Bacteroidia</taxon>
        <taxon>Marinilabiliales</taxon>
        <taxon>Marinifilaceae</taxon>
        <taxon>Ancylomarina</taxon>
    </lineage>
</organism>
<sequence>MNHKIFLFLLICMPFFSLAQSQNQTDDLGRKQGYWEKKSPKGKLIYAGTFQDNYPIGEMKRFHENGNLKAVLFFSNHGKFVRASLYNKSEELTAKGNYIESHKDSIWNYYDTKQRLRSSETYQLEVKNGWSQYFFTNGNASEKIEFKDGQKHGLWTKYFENGQIYLEAVYDQGKLNGGFQIHYPNGIIEYGGKYIQNKKEGKWDYYSDKGDILLSVEYKNGIASNQEELDSLQQEKLKKMESQKDLFMDPSDFLNDPDAYRQSQMRK</sequence>
<evidence type="ECO:0000313" key="3">
    <source>
        <dbReference type="EMBL" id="RUT73549.1"/>
    </source>
</evidence>
<name>A0A434AGU3_9BACT</name>
<dbReference type="Gene3D" id="2.20.110.10">
    <property type="entry name" value="Histone H3 K4-specific methyltransferase SET7/9 N-terminal domain"/>
    <property type="match status" value="1"/>
</dbReference>
<dbReference type="Pfam" id="PF07661">
    <property type="entry name" value="MORN_2"/>
    <property type="match status" value="2"/>
</dbReference>
<protein>
    <recommendedName>
        <fullName evidence="5">Toxin-antitoxin system YwqK family antitoxin</fullName>
    </recommendedName>
</protein>
<dbReference type="Gene3D" id="3.90.930.1">
    <property type="match status" value="1"/>
</dbReference>
<dbReference type="SUPFAM" id="SSF82185">
    <property type="entry name" value="Histone H3 K4-specific methyltransferase SET7/9 N-terminal domain"/>
    <property type="match status" value="2"/>
</dbReference>
<dbReference type="Proteomes" id="UP000282985">
    <property type="component" value="Unassembled WGS sequence"/>
</dbReference>
<evidence type="ECO:0008006" key="5">
    <source>
        <dbReference type="Google" id="ProtNLM"/>
    </source>
</evidence>
<evidence type="ECO:0000313" key="4">
    <source>
        <dbReference type="Proteomes" id="UP000282985"/>
    </source>
</evidence>
<keyword evidence="2" id="KW-0732">Signal</keyword>
<dbReference type="AlphaFoldDB" id="A0A434AGU3"/>
<dbReference type="RefSeq" id="WP_127344333.1">
    <property type="nucleotide sequence ID" value="NZ_RJJX01000019.1"/>
</dbReference>
<evidence type="ECO:0000256" key="1">
    <source>
        <dbReference type="SAM" id="MobiDB-lite"/>
    </source>
</evidence>
<proteinExistence type="predicted"/>
<feature type="chain" id="PRO_5019396681" description="Toxin-antitoxin system YwqK family antitoxin" evidence="2">
    <location>
        <begin position="20"/>
        <end position="267"/>
    </location>
</feature>
<reference evidence="3 4" key="1">
    <citation type="submission" date="2018-11" db="EMBL/GenBank/DDBJ databases">
        <title>Parancylomarina longa gen. nov., sp. nov., isolated from sediments of southern Okinawa.</title>
        <authorList>
            <person name="Fu T."/>
        </authorList>
    </citation>
    <scope>NUCLEOTIDE SEQUENCE [LARGE SCALE GENOMIC DNA]</scope>
    <source>
        <strain evidence="3 4">T3-2 S1-C</strain>
    </source>
</reference>
<keyword evidence="4" id="KW-1185">Reference proteome</keyword>
<dbReference type="OrthoDB" id="9785122at2"/>
<feature type="signal peptide" evidence="2">
    <location>
        <begin position="1"/>
        <end position="19"/>
    </location>
</feature>
<gene>
    <name evidence="3" type="ORF">DLK05_12640</name>
</gene>
<dbReference type="EMBL" id="RJJX01000019">
    <property type="protein sequence ID" value="RUT73549.1"/>
    <property type="molecule type" value="Genomic_DNA"/>
</dbReference>
<evidence type="ECO:0000256" key="2">
    <source>
        <dbReference type="SAM" id="SignalP"/>
    </source>
</evidence>
<accession>A0A434AGU3</accession>